<dbReference type="AlphaFoldDB" id="A0AAD4C182"/>
<dbReference type="PROSITE" id="PS00194">
    <property type="entry name" value="THIOREDOXIN_1"/>
    <property type="match status" value="1"/>
</dbReference>
<sequence length="164" mass="17444">MSVTHVNSLSQLNGILSDSNKLTVIDFHAAWCGPCHAIAPAFEALAKQYPNVNFVKCDVDAARDVASTYKVSAMPTFVFLQGSKQVHMIRGADKMGLQNAVKRFSGSSSTGAFSGQGHTLGGSSASPPATNDLIATATSIWSNMDAPLKVLLCLLAAYVFFWLM</sequence>
<evidence type="ECO:0000313" key="4">
    <source>
        <dbReference type="Proteomes" id="UP001194468"/>
    </source>
</evidence>
<proteinExistence type="predicted"/>
<evidence type="ECO:0000256" key="1">
    <source>
        <dbReference type="ARBA" id="ARBA00023157"/>
    </source>
</evidence>
<dbReference type="EMBL" id="WHUW01000005">
    <property type="protein sequence ID" value="KAF8445628.1"/>
    <property type="molecule type" value="Genomic_DNA"/>
</dbReference>
<organism evidence="3 4">
    <name type="scientific">Boletus edulis BED1</name>
    <dbReference type="NCBI Taxonomy" id="1328754"/>
    <lineage>
        <taxon>Eukaryota</taxon>
        <taxon>Fungi</taxon>
        <taxon>Dikarya</taxon>
        <taxon>Basidiomycota</taxon>
        <taxon>Agaricomycotina</taxon>
        <taxon>Agaricomycetes</taxon>
        <taxon>Agaricomycetidae</taxon>
        <taxon>Boletales</taxon>
        <taxon>Boletineae</taxon>
        <taxon>Boletaceae</taxon>
        <taxon>Boletoideae</taxon>
        <taxon>Boletus</taxon>
    </lineage>
</organism>
<dbReference type="InterPro" id="IPR013766">
    <property type="entry name" value="Thioredoxin_domain"/>
</dbReference>
<keyword evidence="4" id="KW-1185">Reference proteome</keyword>
<evidence type="ECO:0000259" key="2">
    <source>
        <dbReference type="PROSITE" id="PS51352"/>
    </source>
</evidence>
<dbReference type="CDD" id="cd02947">
    <property type="entry name" value="TRX_family"/>
    <property type="match status" value="1"/>
</dbReference>
<dbReference type="InterPro" id="IPR017937">
    <property type="entry name" value="Thioredoxin_CS"/>
</dbReference>
<feature type="domain" description="Thioredoxin" evidence="2">
    <location>
        <begin position="1"/>
        <end position="106"/>
    </location>
</feature>
<dbReference type="SUPFAM" id="SSF52833">
    <property type="entry name" value="Thioredoxin-like"/>
    <property type="match status" value="1"/>
</dbReference>
<name>A0AAD4C182_BOLED</name>
<dbReference type="PANTHER" id="PTHR46115">
    <property type="entry name" value="THIOREDOXIN-LIKE PROTEIN 1"/>
    <property type="match status" value="1"/>
</dbReference>
<dbReference type="PROSITE" id="PS51352">
    <property type="entry name" value="THIOREDOXIN_2"/>
    <property type="match status" value="1"/>
</dbReference>
<dbReference type="Pfam" id="PF00085">
    <property type="entry name" value="Thioredoxin"/>
    <property type="match status" value="1"/>
</dbReference>
<dbReference type="InterPro" id="IPR036249">
    <property type="entry name" value="Thioredoxin-like_sf"/>
</dbReference>
<protein>
    <submittedName>
        <fullName evidence="3">Thioredoxin-like protein</fullName>
    </submittedName>
</protein>
<reference evidence="3" key="2">
    <citation type="journal article" date="2020" name="Nat. Commun.">
        <title>Large-scale genome sequencing of mycorrhizal fungi provides insights into the early evolution of symbiotic traits.</title>
        <authorList>
            <person name="Miyauchi S."/>
            <person name="Kiss E."/>
            <person name="Kuo A."/>
            <person name="Drula E."/>
            <person name="Kohler A."/>
            <person name="Sanchez-Garcia M."/>
            <person name="Morin E."/>
            <person name="Andreopoulos B."/>
            <person name="Barry K.W."/>
            <person name="Bonito G."/>
            <person name="Buee M."/>
            <person name="Carver A."/>
            <person name="Chen C."/>
            <person name="Cichocki N."/>
            <person name="Clum A."/>
            <person name="Culley D."/>
            <person name="Crous P.W."/>
            <person name="Fauchery L."/>
            <person name="Girlanda M."/>
            <person name="Hayes R.D."/>
            <person name="Keri Z."/>
            <person name="LaButti K."/>
            <person name="Lipzen A."/>
            <person name="Lombard V."/>
            <person name="Magnuson J."/>
            <person name="Maillard F."/>
            <person name="Murat C."/>
            <person name="Nolan M."/>
            <person name="Ohm R.A."/>
            <person name="Pangilinan J."/>
            <person name="Pereira M.F."/>
            <person name="Perotto S."/>
            <person name="Peter M."/>
            <person name="Pfister S."/>
            <person name="Riley R."/>
            <person name="Sitrit Y."/>
            <person name="Stielow J.B."/>
            <person name="Szollosi G."/>
            <person name="Zifcakova L."/>
            <person name="Stursova M."/>
            <person name="Spatafora J.W."/>
            <person name="Tedersoo L."/>
            <person name="Vaario L.M."/>
            <person name="Yamada A."/>
            <person name="Yan M."/>
            <person name="Wang P."/>
            <person name="Xu J."/>
            <person name="Bruns T."/>
            <person name="Baldrian P."/>
            <person name="Vilgalys R."/>
            <person name="Dunand C."/>
            <person name="Henrissat B."/>
            <person name="Grigoriev I.V."/>
            <person name="Hibbett D."/>
            <person name="Nagy L.G."/>
            <person name="Martin F.M."/>
        </authorList>
    </citation>
    <scope>NUCLEOTIDE SEQUENCE</scope>
    <source>
        <strain evidence="3">BED1</strain>
    </source>
</reference>
<evidence type="ECO:0000313" key="3">
    <source>
        <dbReference type="EMBL" id="KAF8445628.1"/>
    </source>
</evidence>
<dbReference type="PRINTS" id="PR00421">
    <property type="entry name" value="THIOREDOXIN"/>
</dbReference>
<keyword evidence="1" id="KW-1015">Disulfide bond</keyword>
<dbReference type="Gene3D" id="3.40.30.10">
    <property type="entry name" value="Glutaredoxin"/>
    <property type="match status" value="1"/>
</dbReference>
<gene>
    <name evidence="3" type="ORF">L210DRAFT_8313</name>
</gene>
<dbReference type="Proteomes" id="UP001194468">
    <property type="component" value="Unassembled WGS sequence"/>
</dbReference>
<comment type="caution">
    <text evidence="3">The sequence shown here is derived from an EMBL/GenBank/DDBJ whole genome shotgun (WGS) entry which is preliminary data.</text>
</comment>
<accession>A0AAD4C182</accession>
<reference evidence="3" key="1">
    <citation type="submission" date="2019-10" db="EMBL/GenBank/DDBJ databases">
        <authorList>
            <consortium name="DOE Joint Genome Institute"/>
            <person name="Kuo A."/>
            <person name="Miyauchi S."/>
            <person name="Kiss E."/>
            <person name="Drula E."/>
            <person name="Kohler A."/>
            <person name="Sanchez-Garcia M."/>
            <person name="Andreopoulos B."/>
            <person name="Barry K.W."/>
            <person name="Bonito G."/>
            <person name="Buee M."/>
            <person name="Carver A."/>
            <person name="Chen C."/>
            <person name="Cichocki N."/>
            <person name="Clum A."/>
            <person name="Culley D."/>
            <person name="Crous P.W."/>
            <person name="Fauchery L."/>
            <person name="Girlanda M."/>
            <person name="Hayes R."/>
            <person name="Keri Z."/>
            <person name="LaButti K."/>
            <person name="Lipzen A."/>
            <person name="Lombard V."/>
            <person name="Magnuson J."/>
            <person name="Maillard F."/>
            <person name="Morin E."/>
            <person name="Murat C."/>
            <person name="Nolan M."/>
            <person name="Ohm R."/>
            <person name="Pangilinan J."/>
            <person name="Pereira M."/>
            <person name="Perotto S."/>
            <person name="Peter M."/>
            <person name="Riley R."/>
            <person name="Sitrit Y."/>
            <person name="Stielow B."/>
            <person name="Szollosi G."/>
            <person name="Zifcakova L."/>
            <person name="Stursova M."/>
            <person name="Spatafora J.W."/>
            <person name="Tedersoo L."/>
            <person name="Vaario L.-M."/>
            <person name="Yamada A."/>
            <person name="Yan M."/>
            <person name="Wang P."/>
            <person name="Xu J."/>
            <person name="Bruns T."/>
            <person name="Baldrian P."/>
            <person name="Vilgalys R."/>
            <person name="Henrissat B."/>
            <person name="Grigoriev I.V."/>
            <person name="Hibbett D."/>
            <person name="Nagy L.G."/>
            <person name="Martin F.M."/>
        </authorList>
    </citation>
    <scope>NUCLEOTIDE SEQUENCE</scope>
    <source>
        <strain evidence="3">BED1</strain>
    </source>
</reference>